<dbReference type="InterPro" id="IPR013022">
    <property type="entry name" value="Xyl_isomerase-like_TIM-brl"/>
</dbReference>
<gene>
    <name evidence="5" type="ORF">LK03_12980</name>
</gene>
<dbReference type="Pfam" id="PF01261">
    <property type="entry name" value="AP_endonuc_2"/>
    <property type="match status" value="1"/>
</dbReference>
<dbReference type="RefSeq" id="WP_038412769.1">
    <property type="nucleotide sequence ID" value="NZ_CP009455.1"/>
</dbReference>
<dbReference type="InterPro" id="IPR017643">
    <property type="entry name" value="Hydroxypyruvate_isomerase"/>
</dbReference>
<evidence type="ECO:0000256" key="1">
    <source>
        <dbReference type="ARBA" id="ARBA00023235"/>
    </source>
</evidence>
<organism evidence="5 6">
    <name type="scientific">Pseudomonas cremoricolorata</name>
    <dbReference type="NCBI Taxonomy" id="157783"/>
    <lineage>
        <taxon>Bacteria</taxon>
        <taxon>Pseudomonadati</taxon>
        <taxon>Pseudomonadota</taxon>
        <taxon>Gammaproteobacteria</taxon>
        <taxon>Pseudomonadales</taxon>
        <taxon>Pseudomonadaceae</taxon>
        <taxon>Pseudomonas</taxon>
    </lineage>
</organism>
<sequence>MPRLAANLSMLFTEQDFLARFKAAADAGFSGVEYLFPYDFDAAEIRQQLDTHGLTQVLFNLPAGNWAQGERGIACHSERVKEFRAGVERAIDYAQVLGNTQVNCLAGIRPQGLSDEQVRRTFVDNLRFAAERLKAAGIRLVMEMINTRDIPDFYLNTTAQALDIHAEVGSDNLFLQYDIYHMQIMEGDLARSLQTHLALIHHVQLADNPGRNEPGTGEINYHFLFQHLDRIGYQGWVGAEYKPLTTTEAGLGWLKTYNVL</sequence>
<reference evidence="5 6" key="1">
    <citation type="submission" date="2014-09" db="EMBL/GenBank/DDBJ databases">
        <authorList>
            <person name="Chan K.-G."/>
        </authorList>
    </citation>
    <scope>NUCLEOTIDE SEQUENCE [LARGE SCALE GENOMIC DNA]</scope>
    <source>
        <strain evidence="5 6">ND07</strain>
    </source>
</reference>
<dbReference type="OrthoDB" id="9786584at2"/>
<dbReference type="InterPro" id="IPR036237">
    <property type="entry name" value="Xyl_isomerase-like_sf"/>
</dbReference>
<evidence type="ECO:0000259" key="4">
    <source>
        <dbReference type="Pfam" id="PF01261"/>
    </source>
</evidence>
<comment type="similarity">
    <text evidence="2">Belongs to the hyi family.</text>
</comment>
<accession>A0A089WUE9</accession>
<dbReference type="InterPro" id="IPR026040">
    <property type="entry name" value="HyI-like"/>
</dbReference>
<name>A0A089WUE9_9PSED</name>
<dbReference type="PIRSF" id="PIRSF006241">
    <property type="entry name" value="HyI"/>
    <property type="match status" value="1"/>
</dbReference>
<feature type="active site" description="Proton donor/acceptor" evidence="3">
    <location>
        <position position="240"/>
    </location>
</feature>
<feature type="active site" description="Proton donor/acceptor" evidence="3">
    <location>
        <position position="143"/>
    </location>
</feature>
<keyword evidence="6" id="KW-1185">Reference proteome</keyword>
<dbReference type="InterPro" id="IPR050417">
    <property type="entry name" value="Sugar_Epim/Isomerase"/>
</dbReference>
<dbReference type="EMBL" id="CP009455">
    <property type="protein sequence ID" value="AIR90152.1"/>
    <property type="molecule type" value="Genomic_DNA"/>
</dbReference>
<feature type="domain" description="Xylose isomerase-like TIM barrel" evidence="4">
    <location>
        <begin position="21"/>
        <end position="256"/>
    </location>
</feature>
<dbReference type="STRING" id="157783.LK03_12980"/>
<dbReference type="GO" id="GO:0008903">
    <property type="term" value="F:hydroxypyruvate isomerase activity"/>
    <property type="evidence" value="ECO:0007669"/>
    <property type="project" value="TreeGrafter"/>
</dbReference>
<dbReference type="SUPFAM" id="SSF51658">
    <property type="entry name" value="Xylose isomerase-like"/>
    <property type="match status" value="1"/>
</dbReference>
<evidence type="ECO:0000313" key="6">
    <source>
        <dbReference type="Proteomes" id="UP000029493"/>
    </source>
</evidence>
<proteinExistence type="inferred from homology"/>
<evidence type="ECO:0000256" key="3">
    <source>
        <dbReference type="PIRSR" id="PIRSR006241-50"/>
    </source>
</evidence>
<dbReference type="Proteomes" id="UP000029493">
    <property type="component" value="Chromosome"/>
</dbReference>
<keyword evidence="1 2" id="KW-0413">Isomerase</keyword>
<dbReference type="NCBIfam" id="NF043033">
    <property type="entry name" value="OxoTetrIsom"/>
    <property type="match status" value="1"/>
</dbReference>
<dbReference type="AlphaFoldDB" id="A0A089WUE9"/>
<evidence type="ECO:0000313" key="5">
    <source>
        <dbReference type="EMBL" id="AIR90152.1"/>
    </source>
</evidence>
<keyword evidence="5" id="KW-0670">Pyruvate</keyword>
<dbReference type="FunFam" id="3.20.20.150:FF:000007">
    <property type="entry name" value="Hydroxypyruvate isomerase"/>
    <property type="match status" value="1"/>
</dbReference>
<dbReference type="KEGG" id="psw:LK03_12980"/>
<dbReference type="eggNOG" id="COG3622">
    <property type="taxonomic scope" value="Bacteria"/>
</dbReference>
<dbReference type="Gene3D" id="3.20.20.150">
    <property type="entry name" value="Divalent-metal-dependent TIM barrel enzymes"/>
    <property type="match status" value="1"/>
</dbReference>
<dbReference type="PANTHER" id="PTHR43489:SF13">
    <property type="entry name" value="HYDROXYPYRUVATE ISOMERASE"/>
    <property type="match status" value="1"/>
</dbReference>
<evidence type="ECO:0000256" key="2">
    <source>
        <dbReference type="PIRNR" id="PIRNR006241"/>
    </source>
</evidence>
<dbReference type="PANTHER" id="PTHR43489">
    <property type="entry name" value="ISOMERASE"/>
    <property type="match status" value="1"/>
</dbReference>
<dbReference type="GO" id="GO:0046487">
    <property type="term" value="P:glyoxylate metabolic process"/>
    <property type="evidence" value="ECO:0007669"/>
    <property type="project" value="TreeGrafter"/>
</dbReference>
<dbReference type="NCBIfam" id="TIGR03234">
    <property type="entry name" value="OH-pyruv-isom"/>
    <property type="match status" value="1"/>
</dbReference>
<dbReference type="InterPro" id="IPR053398">
    <property type="entry name" value="HPT_OtnI_isomerases"/>
</dbReference>
<protein>
    <submittedName>
        <fullName evidence="5">Hydroxypyruvate isomerase</fullName>
    </submittedName>
</protein>